<accession>A0ABW5NN36</accession>
<name>A0ABW5NN36_9SPHI</name>
<dbReference type="Gene3D" id="2.60.40.1180">
    <property type="entry name" value="Golgi alpha-mannosidase II"/>
    <property type="match status" value="1"/>
</dbReference>
<keyword evidence="4" id="KW-0378">Hydrolase</keyword>
<evidence type="ECO:0000259" key="3">
    <source>
        <dbReference type="SMART" id="SM00642"/>
    </source>
</evidence>
<dbReference type="Pfam" id="PF00128">
    <property type="entry name" value="Alpha-amylase"/>
    <property type="match status" value="1"/>
</dbReference>
<dbReference type="InterPro" id="IPR013780">
    <property type="entry name" value="Glyco_hydro_b"/>
</dbReference>
<dbReference type="SUPFAM" id="SSF51011">
    <property type="entry name" value="Glycosyl hydrolase domain"/>
    <property type="match status" value="1"/>
</dbReference>
<dbReference type="CDD" id="cd11349">
    <property type="entry name" value="AmyAc_3"/>
    <property type="match status" value="1"/>
</dbReference>
<keyword evidence="5" id="KW-1185">Reference proteome</keyword>
<comment type="similarity">
    <text evidence="1">Belongs to the glycosyl hydrolase 13 family.</text>
</comment>
<dbReference type="RefSeq" id="WP_380870189.1">
    <property type="nucleotide sequence ID" value="NZ_JBHUMA010000008.1"/>
</dbReference>
<dbReference type="InterPro" id="IPR006047">
    <property type="entry name" value="GH13_cat_dom"/>
</dbReference>
<feature type="domain" description="Glycosyl hydrolase family 13 catalytic" evidence="3">
    <location>
        <begin position="52"/>
        <end position="504"/>
    </location>
</feature>
<dbReference type="SMART" id="SM00642">
    <property type="entry name" value="Aamy"/>
    <property type="match status" value="1"/>
</dbReference>
<organism evidence="4 5">
    <name type="scientific">Sphingobacterium corticis</name>
    <dbReference type="NCBI Taxonomy" id="1812823"/>
    <lineage>
        <taxon>Bacteria</taxon>
        <taxon>Pseudomonadati</taxon>
        <taxon>Bacteroidota</taxon>
        <taxon>Sphingobacteriia</taxon>
        <taxon>Sphingobacteriales</taxon>
        <taxon>Sphingobacteriaceae</taxon>
        <taxon>Sphingobacterium</taxon>
    </lineage>
</organism>
<evidence type="ECO:0000256" key="2">
    <source>
        <dbReference type="ARBA" id="ARBA00023295"/>
    </source>
</evidence>
<protein>
    <submittedName>
        <fullName evidence="4">Alpha-amylase family glycosyl hydrolase</fullName>
    </submittedName>
</protein>
<dbReference type="Proteomes" id="UP001597393">
    <property type="component" value="Unassembled WGS sequence"/>
</dbReference>
<evidence type="ECO:0000256" key="1">
    <source>
        <dbReference type="ARBA" id="ARBA00008061"/>
    </source>
</evidence>
<gene>
    <name evidence="4" type="ORF">ACFSQ3_13915</name>
</gene>
<dbReference type="GO" id="GO:0016787">
    <property type="term" value="F:hydrolase activity"/>
    <property type="evidence" value="ECO:0007669"/>
    <property type="project" value="UniProtKB-KW"/>
</dbReference>
<dbReference type="InterPro" id="IPR056300">
    <property type="entry name" value="SusG-like_C"/>
</dbReference>
<dbReference type="Pfam" id="PF23915">
    <property type="entry name" value="SusG_C"/>
    <property type="match status" value="1"/>
</dbReference>
<evidence type="ECO:0000313" key="5">
    <source>
        <dbReference type="Proteomes" id="UP001597393"/>
    </source>
</evidence>
<comment type="caution">
    <text evidence="4">The sequence shown here is derived from an EMBL/GenBank/DDBJ whole genome shotgun (WGS) entry which is preliminary data.</text>
</comment>
<reference evidence="5" key="1">
    <citation type="journal article" date="2019" name="Int. J. Syst. Evol. Microbiol.">
        <title>The Global Catalogue of Microorganisms (GCM) 10K type strain sequencing project: providing services to taxonomists for standard genome sequencing and annotation.</title>
        <authorList>
            <consortium name="The Broad Institute Genomics Platform"/>
            <consortium name="The Broad Institute Genome Sequencing Center for Infectious Disease"/>
            <person name="Wu L."/>
            <person name="Ma J."/>
        </authorList>
    </citation>
    <scope>NUCLEOTIDE SEQUENCE [LARGE SCALE GENOMIC DNA]</scope>
    <source>
        <strain evidence="5">KCTC 42248</strain>
    </source>
</reference>
<evidence type="ECO:0000313" key="4">
    <source>
        <dbReference type="EMBL" id="MFD2600048.1"/>
    </source>
</evidence>
<dbReference type="SUPFAM" id="SSF51445">
    <property type="entry name" value="(Trans)glycosidases"/>
    <property type="match status" value="1"/>
</dbReference>
<dbReference type="Gene3D" id="3.20.20.80">
    <property type="entry name" value="Glycosidases"/>
    <property type="match status" value="2"/>
</dbReference>
<dbReference type="PANTHER" id="PTHR10357">
    <property type="entry name" value="ALPHA-AMYLASE FAMILY MEMBER"/>
    <property type="match status" value="1"/>
</dbReference>
<dbReference type="PANTHER" id="PTHR10357:SF205">
    <property type="entry name" value="O-GLYCOSYL HYDROLASE FAMILY 13"/>
    <property type="match status" value="1"/>
</dbReference>
<dbReference type="PROSITE" id="PS51257">
    <property type="entry name" value="PROKAR_LIPOPROTEIN"/>
    <property type="match status" value="1"/>
</dbReference>
<dbReference type="InterPro" id="IPR017853">
    <property type="entry name" value="GH"/>
</dbReference>
<dbReference type="EMBL" id="JBHUMA010000008">
    <property type="protein sequence ID" value="MFD2600048.1"/>
    <property type="molecule type" value="Genomic_DNA"/>
</dbReference>
<keyword evidence="2" id="KW-0326">Glycosidase</keyword>
<sequence>MKYIAKGGGYWPLLFTLIMGSSCASHMNKLELLDKNNTLNEPTENNKLVIYQSMVRHFGNQNTTNAYYGSLEQNGVGKFNDYSEKALRELKDLGITHMWYTGVLEHATMTDYNGIKMDDPDVVKGRAGSPYAIKDYYDVNPDFATNVDNRMQEFEALIKRTHQSDMKVLMDFVPNHVARSYHSDQKPEGVRDLGADDNTSVAFSANNDFYYLPDQHLQVPHGYNPGGDDFHAPNKDGQFDEFPAKATGNNVFSATPSKDDWFETIKLNYGVDFQQNGNKHFEPIPPLWNKMRDILLFWAAKGVDGFRCDMVEMVPVEFWSWVVQEVKTQYPNVLFIGEAYNKNEYASFYDVGKFDFLYDKVGLYDTLKVLTRHEDHAGSQGIQDVWRHEVKGYSSKMLRFLENHDEQRIASPNFAGNAWKIVPAMVVTATLSTSPVMIYSGQEVGEPGAGNSGFSGEDGRTTIFDYWGVPQHQKWMNGGAFDGGKLNDSEKDLRQFYKTLLRLVREEKAISEGGFYDLMSAQYGNDQMPRRVYAYIRFTEKEQVLIVNNFEKNEQHVRINLPEDVRQAFHLQGKSLQMKDLLSGQEITTSAIEDHISVHLPANQSLILKF</sequence>
<proteinExistence type="inferred from homology"/>